<evidence type="ECO:0000313" key="1">
    <source>
        <dbReference type="EMBL" id="GAH65330.1"/>
    </source>
</evidence>
<organism evidence="1">
    <name type="scientific">marine sediment metagenome</name>
    <dbReference type="NCBI Taxonomy" id="412755"/>
    <lineage>
        <taxon>unclassified sequences</taxon>
        <taxon>metagenomes</taxon>
        <taxon>ecological metagenomes</taxon>
    </lineage>
</organism>
<accession>X1I7R9</accession>
<dbReference type="AlphaFoldDB" id="X1I7R9"/>
<reference evidence="1" key="1">
    <citation type="journal article" date="2014" name="Front. Microbiol.">
        <title>High frequency of phylogenetically diverse reductive dehalogenase-homologous genes in deep subseafloor sedimentary metagenomes.</title>
        <authorList>
            <person name="Kawai M."/>
            <person name="Futagami T."/>
            <person name="Toyoda A."/>
            <person name="Takaki Y."/>
            <person name="Nishi S."/>
            <person name="Hori S."/>
            <person name="Arai W."/>
            <person name="Tsubouchi T."/>
            <person name="Morono Y."/>
            <person name="Uchiyama I."/>
            <person name="Ito T."/>
            <person name="Fujiyama A."/>
            <person name="Inagaki F."/>
            <person name="Takami H."/>
        </authorList>
    </citation>
    <scope>NUCLEOTIDE SEQUENCE</scope>
    <source>
        <strain evidence="1">Expedition CK06-06</strain>
    </source>
</reference>
<comment type="caution">
    <text evidence="1">The sequence shown here is derived from an EMBL/GenBank/DDBJ whole genome shotgun (WGS) entry which is preliminary data.</text>
</comment>
<dbReference type="EMBL" id="BARU01034590">
    <property type="protein sequence ID" value="GAH65330.1"/>
    <property type="molecule type" value="Genomic_DNA"/>
</dbReference>
<name>X1I7R9_9ZZZZ</name>
<proteinExistence type="predicted"/>
<gene>
    <name evidence="1" type="ORF">S03H2_54273</name>
</gene>
<sequence length="70" mass="8065">MKFRILNKKGDETLTLEKKNIAKEFNRLKENGYEAVTKTGQKIEKAEKVPDTVEELIFSKPLQRTGNRGN</sequence>
<protein>
    <submittedName>
        <fullName evidence="1">Uncharacterized protein</fullName>
    </submittedName>
</protein>